<dbReference type="GO" id="GO:0006777">
    <property type="term" value="P:Mo-molybdopterin cofactor biosynthetic process"/>
    <property type="evidence" value="ECO:0007669"/>
    <property type="project" value="UniProtKB-UniRule"/>
</dbReference>
<evidence type="ECO:0000256" key="4">
    <source>
        <dbReference type="HAMAP-Rule" id="MF_03052"/>
    </source>
</evidence>
<keyword evidence="5" id="KW-0175">Coiled coil</keyword>
<sequence length="344" mass="39375">MDYLKLTSDKLSVEAVSEMVVDEKCGAVSLFVGTTRDNFDGKKVIHLEYEAYESMAINALKAICNEVREKWPNVHGIAMYHRLGSVPCKEASVVIAVSSPHRQDSLSAVSYCIDQLKATVPIWKKEVYDGCEPVWKENKECSSSESPHPIESNTLEPSVDKNLVQINVSNEELEKRIRNFIERKRDQVNLSNIQDFIPAKSESEKEDTDTCARVRTMFVKRSDSKGHLKIRKVHNEWGPQTVHQEAPKIKKDGDLPPSISERVCAIESYLNTGPVSKDIYKRLKDMEDKINHLQSISPEYAMFWKNKRETEIKQEPKVEYTYTADDIGKKIEMIERQTAVEYSD</sequence>
<keyword evidence="2 4" id="KW-0808">Transferase</keyword>
<evidence type="ECO:0000256" key="1">
    <source>
        <dbReference type="ARBA" id="ARBA00022490"/>
    </source>
</evidence>
<dbReference type="Gene3D" id="3.90.1170.40">
    <property type="entry name" value="Molybdopterin biosynthesis MoaE subunit"/>
    <property type="match status" value="1"/>
</dbReference>
<feature type="binding site" evidence="4">
    <location>
        <begin position="124"/>
        <end position="126"/>
    </location>
    <ligand>
        <name>substrate</name>
    </ligand>
</feature>
<dbReference type="EC" id="2.8.1.12" evidence="4"/>
<comment type="pathway">
    <text evidence="4">Cofactor biosynthesis; molybdopterin biosynthesis.</text>
</comment>
<dbReference type="Proteomes" id="UP000789524">
    <property type="component" value="Unassembled WGS sequence"/>
</dbReference>
<name>A0A8J2W144_9NEOP</name>
<dbReference type="FunFam" id="3.90.1170.40:FF:000002">
    <property type="entry name" value="Molybdopterin synthase catalytic subunit"/>
    <property type="match status" value="1"/>
</dbReference>
<feature type="coiled-coil region" evidence="5">
    <location>
        <begin position="163"/>
        <end position="190"/>
    </location>
</feature>
<keyword evidence="1 4" id="KW-0963">Cytoplasm</keyword>
<dbReference type="HAMAP" id="MF_03052">
    <property type="entry name" value="MOC2B"/>
    <property type="match status" value="1"/>
</dbReference>
<accession>A0A8J2W144</accession>
<comment type="caution">
    <text evidence="6">The sequence shown here is derived from an EMBL/GenBank/DDBJ whole genome shotgun (WGS) entry which is preliminary data.</text>
</comment>
<comment type="subunit">
    <text evidence="4">Heterotetramer; composed of 2 small (MOCS2A) and 2 large (MOCS2B) subunits.</text>
</comment>
<feature type="binding site" evidence="4">
    <location>
        <begin position="101"/>
        <end position="102"/>
    </location>
    <ligand>
        <name>substrate</name>
    </ligand>
</feature>
<evidence type="ECO:0000256" key="5">
    <source>
        <dbReference type="SAM" id="Coils"/>
    </source>
</evidence>
<comment type="function">
    <text evidence="4">Catalytic subunit of the molybdopterin synthase complex, a complex that catalyzes the conversion of precursor Z into molybdopterin. Acts by mediating the incorporation of 2 sulfur atoms from thiocarboxylated MOCS2A into precursor Z to generate a dithiolene group.</text>
</comment>
<dbReference type="CDD" id="cd00756">
    <property type="entry name" value="MoaE"/>
    <property type="match status" value="1"/>
</dbReference>
<dbReference type="InterPro" id="IPR036563">
    <property type="entry name" value="MoaE_sf"/>
</dbReference>
<organism evidence="6 7">
    <name type="scientific">Danaus chrysippus</name>
    <name type="common">African queen</name>
    <dbReference type="NCBI Taxonomy" id="151541"/>
    <lineage>
        <taxon>Eukaryota</taxon>
        <taxon>Metazoa</taxon>
        <taxon>Ecdysozoa</taxon>
        <taxon>Arthropoda</taxon>
        <taxon>Hexapoda</taxon>
        <taxon>Insecta</taxon>
        <taxon>Pterygota</taxon>
        <taxon>Neoptera</taxon>
        <taxon>Endopterygota</taxon>
        <taxon>Lepidoptera</taxon>
        <taxon>Glossata</taxon>
        <taxon>Ditrysia</taxon>
        <taxon>Papilionoidea</taxon>
        <taxon>Nymphalidae</taxon>
        <taxon>Danainae</taxon>
        <taxon>Danaini</taxon>
        <taxon>Danaina</taxon>
        <taxon>Danaus</taxon>
        <taxon>Anosia</taxon>
    </lineage>
</organism>
<evidence type="ECO:0000313" key="7">
    <source>
        <dbReference type="Proteomes" id="UP000789524"/>
    </source>
</evidence>
<dbReference type="AlphaFoldDB" id="A0A8J2W144"/>
<dbReference type="UniPathway" id="UPA00344"/>
<gene>
    <name evidence="4" type="primary">Mocs2</name>
    <name evidence="6" type="ORF">DCHRY22_LOCUS6483</name>
</gene>
<feature type="binding site" evidence="4">
    <location>
        <position position="117"/>
    </location>
    <ligand>
        <name>substrate</name>
    </ligand>
</feature>
<comment type="miscellaneous">
    <text evidence="4">This protein is produced by a bicistronic gene which also produces the large subunit (MOCS2A).</text>
</comment>
<dbReference type="InterPro" id="IPR003448">
    <property type="entry name" value="Mopterin_biosynth_MoaE"/>
</dbReference>
<dbReference type="SUPFAM" id="SSF54690">
    <property type="entry name" value="Molybdopterin synthase subunit MoaE"/>
    <property type="match status" value="1"/>
</dbReference>
<dbReference type="GO" id="GO:0030366">
    <property type="term" value="F:molybdopterin synthase activity"/>
    <property type="evidence" value="ECO:0007669"/>
    <property type="project" value="UniProtKB-UniRule"/>
</dbReference>
<dbReference type="EMBL" id="CAKASE010000054">
    <property type="protein sequence ID" value="CAG9565688.1"/>
    <property type="molecule type" value="Genomic_DNA"/>
</dbReference>
<dbReference type="InterPro" id="IPR028888">
    <property type="entry name" value="MOCS2B_euk"/>
</dbReference>
<dbReference type="PANTHER" id="PTHR23404">
    <property type="entry name" value="MOLYBDOPTERIN SYNTHASE RELATED"/>
    <property type="match status" value="1"/>
</dbReference>
<comment type="catalytic activity">
    <reaction evidence="4">
        <text>2 [molybdopterin-synthase sulfur-carrier protein]-C-terminal-Gly-aminoethanethioate + cyclic pyranopterin phosphate + H2O = molybdopterin + 2 [molybdopterin-synthase sulfur-carrier protein]-C-terminal Gly-Gly + 2 H(+)</text>
        <dbReference type="Rhea" id="RHEA:26333"/>
        <dbReference type="Rhea" id="RHEA-COMP:12202"/>
        <dbReference type="Rhea" id="RHEA-COMP:19907"/>
        <dbReference type="ChEBI" id="CHEBI:15377"/>
        <dbReference type="ChEBI" id="CHEBI:15378"/>
        <dbReference type="ChEBI" id="CHEBI:58698"/>
        <dbReference type="ChEBI" id="CHEBI:59648"/>
        <dbReference type="ChEBI" id="CHEBI:90778"/>
        <dbReference type="ChEBI" id="CHEBI:232372"/>
        <dbReference type="EC" id="2.8.1.12"/>
    </reaction>
</comment>
<keyword evidence="7" id="KW-1185">Reference proteome</keyword>
<keyword evidence="3 4" id="KW-0501">Molybdenum cofactor biosynthesis</keyword>
<comment type="similarity">
    <text evidence="4">Belongs to the MoaE family. MOCS2B subfamily.</text>
</comment>
<evidence type="ECO:0000313" key="6">
    <source>
        <dbReference type="EMBL" id="CAG9565688.1"/>
    </source>
</evidence>
<protein>
    <recommendedName>
        <fullName evidence="4">Molybdopterin synthase catalytic subunit</fullName>
        <ecNumber evidence="4">2.8.1.12</ecNumber>
    </recommendedName>
    <alternativeName>
        <fullName evidence="4">Molybdenum cofactor synthesis protein 2 large subunit</fullName>
    </alternativeName>
    <alternativeName>
        <fullName evidence="4">Molybdenum cofactor synthesis protein 2B</fullName>
        <shortName evidence="4">MOCS2B</shortName>
    </alternativeName>
</protein>
<evidence type="ECO:0000256" key="2">
    <source>
        <dbReference type="ARBA" id="ARBA00022679"/>
    </source>
</evidence>
<proteinExistence type="inferred from homology"/>
<comment type="subcellular location">
    <subcellularLocation>
        <location evidence="4">Cytoplasm</location>
    </subcellularLocation>
</comment>
<reference evidence="6" key="1">
    <citation type="submission" date="2021-09" db="EMBL/GenBank/DDBJ databases">
        <authorList>
            <person name="Martin H S."/>
        </authorList>
    </citation>
    <scope>NUCLEOTIDE SEQUENCE</scope>
</reference>
<dbReference type="Pfam" id="PF02391">
    <property type="entry name" value="MoaE"/>
    <property type="match status" value="1"/>
</dbReference>
<dbReference type="GO" id="GO:1990140">
    <property type="term" value="C:molybdopterin synthase complex"/>
    <property type="evidence" value="ECO:0007669"/>
    <property type="project" value="UniProtKB-UniRule"/>
</dbReference>
<evidence type="ECO:0000256" key="3">
    <source>
        <dbReference type="ARBA" id="ARBA00023150"/>
    </source>
</evidence>
<dbReference type="OrthoDB" id="5531344at2759"/>